<feature type="transmembrane region" description="Helical" evidence="10">
    <location>
        <begin position="114"/>
        <end position="133"/>
    </location>
</feature>
<keyword evidence="3 10" id="KW-0716">Sensory transduction</keyword>
<evidence type="ECO:0000313" key="11">
    <source>
        <dbReference type="EMBL" id="RZF42564.1"/>
    </source>
</evidence>
<evidence type="ECO:0000256" key="4">
    <source>
        <dbReference type="ARBA" id="ARBA00022692"/>
    </source>
</evidence>
<evidence type="ECO:0000256" key="2">
    <source>
        <dbReference type="ARBA" id="ARBA00022475"/>
    </source>
</evidence>
<dbReference type="OrthoDB" id="6618364at2759"/>
<keyword evidence="8 10" id="KW-0675">Receptor</keyword>
<comment type="caution">
    <text evidence="11">The sequence shown here is derived from an EMBL/GenBank/DDBJ whole genome shotgun (WGS) entry which is preliminary data.</text>
</comment>
<dbReference type="Pfam" id="PF02949">
    <property type="entry name" value="7tm_6"/>
    <property type="match status" value="1"/>
</dbReference>
<evidence type="ECO:0000256" key="7">
    <source>
        <dbReference type="ARBA" id="ARBA00023136"/>
    </source>
</evidence>
<evidence type="ECO:0000256" key="3">
    <source>
        <dbReference type="ARBA" id="ARBA00022606"/>
    </source>
</evidence>
<dbReference type="Proteomes" id="UP000291343">
    <property type="component" value="Unassembled WGS sequence"/>
</dbReference>
<evidence type="ECO:0000256" key="1">
    <source>
        <dbReference type="ARBA" id="ARBA00004651"/>
    </source>
</evidence>
<dbReference type="AlphaFoldDB" id="A0A482X9S6"/>
<dbReference type="STRING" id="195883.A0A482X9S6"/>
<accession>A0A482X9S6</accession>
<name>A0A482X9S6_LAOST</name>
<keyword evidence="7 10" id="KW-0472">Membrane</keyword>
<keyword evidence="9 10" id="KW-0807">Transducer</keyword>
<dbReference type="GO" id="GO:0005549">
    <property type="term" value="F:odorant binding"/>
    <property type="evidence" value="ECO:0007669"/>
    <property type="project" value="InterPro"/>
</dbReference>
<keyword evidence="6 10" id="KW-1133">Transmembrane helix</keyword>
<reference evidence="11 12" key="1">
    <citation type="journal article" date="2017" name="Gigascience">
        <title>Genome sequence of the small brown planthopper, Laodelphax striatellus.</title>
        <authorList>
            <person name="Zhu J."/>
            <person name="Jiang F."/>
            <person name="Wang X."/>
            <person name="Yang P."/>
            <person name="Bao Y."/>
            <person name="Zhao W."/>
            <person name="Wang W."/>
            <person name="Lu H."/>
            <person name="Wang Q."/>
            <person name="Cui N."/>
            <person name="Li J."/>
            <person name="Chen X."/>
            <person name="Luo L."/>
            <person name="Yu J."/>
            <person name="Kang L."/>
            <person name="Cui F."/>
        </authorList>
    </citation>
    <scope>NUCLEOTIDE SEQUENCE [LARGE SCALE GENOMIC DNA]</scope>
    <source>
        <strain evidence="11">Lst14</strain>
    </source>
</reference>
<dbReference type="InterPro" id="IPR004117">
    <property type="entry name" value="7tm6_olfct_rcpt"/>
</dbReference>
<keyword evidence="2" id="KW-1003">Cell membrane</keyword>
<comment type="caution">
    <text evidence="10">Lacks conserved residue(s) required for the propagation of feature annotation.</text>
</comment>
<comment type="subcellular location">
    <subcellularLocation>
        <location evidence="1 10">Cell membrane</location>
        <topology evidence="1 10">Multi-pass membrane protein</topology>
    </subcellularLocation>
</comment>
<dbReference type="GO" id="GO:0007165">
    <property type="term" value="P:signal transduction"/>
    <property type="evidence" value="ECO:0007669"/>
    <property type="project" value="UniProtKB-KW"/>
</dbReference>
<organism evidence="11 12">
    <name type="scientific">Laodelphax striatellus</name>
    <name type="common">Small brown planthopper</name>
    <name type="synonym">Delphax striatella</name>
    <dbReference type="NCBI Taxonomy" id="195883"/>
    <lineage>
        <taxon>Eukaryota</taxon>
        <taxon>Metazoa</taxon>
        <taxon>Ecdysozoa</taxon>
        <taxon>Arthropoda</taxon>
        <taxon>Hexapoda</taxon>
        <taxon>Insecta</taxon>
        <taxon>Pterygota</taxon>
        <taxon>Neoptera</taxon>
        <taxon>Paraneoptera</taxon>
        <taxon>Hemiptera</taxon>
        <taxon>Auchenorrhyncha</taxon>
        <taxon>Fulgoroidea</taxon>
        <taxon>Delphacidae</taxon>
        <taxon>Criomorphinae</taxon>
        <taxon>Laodelphax</taxon>
    </lineage>
</organism>
<dbReference type="FunCoup" id="A0A482X9S6">
    <property type="interactions" value="91"/>
</dbReference>
<sequence length="462" mass="53735">MRVSQAETPEEMKNSIKIDHDSHITTKYRIGIMNRKKLWHNTAENWKSIFRGIKKTEVKFVIATALVVSPHQPWLTLNLILITLAFTSMTFFLYVGAMSMYYARSDLMTFVEIAHAYSIVFAFYVLLIAHYAVSMPMTHGLYQMIDQGIFDYKTKYGEDDDNKLRDKIRFYQNVFQNVFHVAIFLILCFLGILTPFLIKFFGNKDGDLIKEINYDLPVPLWLPFETDTVLGYTLAYSFVFGEVALICVYLSSAIPFIVFCTFEINLQFRVLQRSILNLEHRALERYNFYGNMTEQRVEILREDVFYAKCVHECLRENILHHIEIIRFFNLFQDVTSTLFGVIIGVSMMVLASLSIVLSKAELFSFIFIKFAFTFFVELGIVFGYCLMGTFITDGSQLIPSALYNCPWYNLNEIHRRTLRIFQINSAVSVELKGNGLFLIDLQLFVQIVQTTYSIFNIFSSME</sequence>
<evidence type="ECO:0000256" key="9">
    <source>
        <dbReference type="ARBA" id="ARBA00023224"/>
    </source>
</evidence>
<keyword evidence="12" id="KW-1185">Reference proteome</keyword>
<dbReference type="GO" id="GO:0005886">
    <property type="term" value="C:plasma membrane"/>
    <property type="evidence" value="ECO:0007669"/>
    <property type="project" value="UniProtKB-SubCell"/>
</dbReference>
<dbReference type="GO" id="GO:0004984">
    <property type="term" value="F:olfactory receptor activity"/>
    <property type="evidence" value="ECO:0007669"/>
    <property type="project" value="InterPro"/>
</dbReference>
<evidence type="ECO:0000313" key="12">
    <source>
        <dbReference type="Proteomes" id="UP000291343"/>
    </source>
</evidence>
<evidence type="ECO:0000256" key="10">
    <source>
        <dbReference type="RuleBase" id="RU351113"/>
    </source>
</evidence>
<keyword evidence="5 10" id="KW-0552">Olfaction</keyword>
<gene>
    <name evidence="11" type="ORF">LSTR_LSTR001359</name>
</gene>
<feature type="transmembrane region" description="Helical" evidence="10">
    <location>
        <begin position="174"/>
        <end position="198"/>
    </location>
</feature>
<feature type="transmembrane region" description="Helical" evidence="10">
    <location>
        <begin position="79"/>
        <end position="102"/>
    </location>
</feature>
<evidence type="ECO:0000256" key="6">
    <source>
        <dbReference type="ARBA" id="ARBA00022989"/>
    </source>
</evidence>
<feature type="transmembrane region" description="Helical" evidence="10">
    <location>
        <begin position="334"/>
        <end position="356"/>
    </location>
</feature>
<evidence type="ECO:0000256" key="5">
    <source>
        <dbReference type="ARBA" id="ARBA00022725"/>
    </source>
</evidence>
<proteinExistence type="inferred from homology"/>
<dbReference type="InParanoid" id="A0A482X9S6"/>
<dbReference type="PANTHER" id="PTHR21137:SF35">
    <property type="entry name" value="ODORANT RECEPTOR 19A-RELATED"/>
    <property type="match status" value="1"/>
</dbReference>
<comment type="similarity">
    <text evidence="10">Belongs to the insect chemoreceptor superfamily. Heteromeric odorant receptor channel (TC 1.A.69) family.</text>
</comment>
<feature type="transmembrane region" description="Helical" evidence="10">
    <location>
        <begin position="362"/>
        <end position="386"/>
    </location>
</feature>
<dbReference type="EMBL" id="QKKF02014716">
    <property type="protein sequence ID" value="RZF42564.1"/>
    <property type="molecule type" value="Genomic_DNA"/>
</dbReference>
<protein>
    <recommendedName>
        <fullName evidence="10">Odorant receptor</fullName>
    </recommendedName>
</protein>
<evidence type="ECO:0000256" key="8">
    <source>
        <dbReference type="ARBA" id="ARBA00023170"/>
    </source>
</evidence>
<feature type="transmembrane region" description="Helical" evidence="10">
    <location>
        <begin position="229"/>
        <end position="262"/>
    </location>
</feature>
<keyword evidence="4 10" id="KW-0812">Transmembrane</keyword>
<dbReference type="PANTHER" id="PTHR21137">
    <property type="entry name" value="ODORANT RECEPTOR"/>
    <property type="match status" value="1"/>
</dbReference>